<dbReference type="Pfam" id="PF00534">
    <property type="entry name" value="Glycos_transf_1"/>
    <property type="match status" value="1"/>
</dbReference>
<evidence type="ECO:0000256" key="2">
    <source>
        <dbReference type="ARBA" id="ARBA00022676"/>
    </source>
</evidence>
<dbReference type="SUPFAM" id="SSF53756">
    <property type="entry name" value="UDP-Glycosyltransferase/glycogen phosphorylase"/>
    <property type="match status" value="1"/>
</dbReference>
<dbReference type="RefSeq" id="WP_055470337.1">
    <property type="nucleotide sequence ID" value="NZ_JBIRWE010000003.1"/>
</dbReference>
<dbReference type="Pfam" id="PF13439">
    <property type="entry name" value="Glyco_transf_4"/>
    <property type="match status" value="1"/>
</dbReference>
<reference evidence="6 7" key="1">
    <citation type="submission" date="2024-10" db="EMBL/GenBank/DDBJ databases">
        <title>The Natural Products Discovery Center: Release of the First 8490 Sequenced Strains for Exploring Actinobacteria Biosynthetic Diversity.</title>
        <authorList>
            <person name="Kalkreuter E."/>
            <person name="Kautsar S.A."/>
            <person name="Yang D."/>
            <person name="Bader C.D."/>
            <person name="Teijaro C.N."/>
            <person name="Fluegel L."/>
            <person name="Davis C.M."/>
            <person name="Simpson J.R."/>
            <person name="Lauterbach L."/>
            <person name="Steele A.D."/>
            <person name="Gui C."/>
            <person name="Meng S."/>
            <person name="Li G."/>
            <person name="Viehrig K."/>
            <person name="Ye F."/>
            <person name="Su P."/>
            <person name="Kiefer A.F."/>
            <person name="Nichols A."/>
            <person name="Cepeda A.J."/>
            <person name="Yan W."/>
            <person name="Fan B."/>
            <person name="Jiang Y."/>
            <person name="Adhikari A."/>
            <person name="Zheng C.-J."/>
            <person name="Schuster L."/>
            <person name="Cowan T.M."/>
            <person name="Smanski M.J."/>
            <person name="Chevrette M.G."/>
            <person name="De Carvalho L.P.S."/>
            <person name="Shen B."/>
        </authorList>
    </citation>
    <scope>NUCLEOTIDE SEQUENCE [LARGE SCALE GENOMIC DNA]</scope>
    <source>
        <strain evidence="6 7">NPDC020327</strain>
    </source>
</reference>
<evidence type="ECO:0000256" key="3">
    <source>
        <dbReference type="ARBA" id="ARBA00022679"/>
    </source>
</evidence>
<dbReference type="InterPro" id="IPR028098">
    <property type="entry name" value="Glyco_trans_4-like_N"/>
</dbReference>
<keyword evidence="2 6" id="KW-0328">Glycosyltransferase</keyword>
<proteinExistence type="predicted"/>
<feature type="domain" description="Glycosyl transferase family 1" evidence="4">
    <location>
        <begin position="206"/>
        <end position="338"/>
    </location>
</feature>
<name>A0ABW7UP70_9ACTN</name>
<dbReference type="InterPro" id="IPR001296">
    <property type="entry name" value="Glyco_trans_1"/>
</dbReference>
<dbReference type="PANTHER" id="PTHR12526:SF584">
    <property type="entry name" value="GLYCOSYLTRANSFERASE"/>
    <property type="match status" value="1"/>
</dbReference>
<gene>
    <name evidence="6" type="ORF">ACH429_09955</name>
</gene>
<keyword evidence="7" id="KW-1185">Reference proteome</keyword>
<dbReference type="Gene3D" id="3.40.50.2000">
    <property type="entry name" value="Glycogen Phosphorylase B"/>
    <property type="match status" value="2"/>
</dbReference>
<evidence type="ECO:0000259" key="4">
    <source>
        <dbReference type="Pfam" id="PF00534"/>
    </source>
</evidence>
<evidence type="ECO:0000313" key="6">
    <source>
        <dbReference type="EMBL" id="MFI1964433.1"/>
    </source>
</evidence>
<dbReference type="EMBL" id="JBIRWE010000003">
    <property type="protein sequence ID" value="MFI1964433.1"/>
    <property type="molecule type" value="Genomic_DNA"/>
</dbReference>
<dbReference type="GO" id="GO:0016757">
    <property type="term" value="F:glycosyltransferase activity"/>
    <property type="evidence" value="ECO:0007669"/>
    <property type="project" value="UniProtKB-KW"/>
</dbReference>
<dbReference type="Proteomes" id="UP001611548">
    <property type="component" value="Unassembled WGS sequence"/>
</dbReference>
<feature type="domain" description="Glycosyltransferase subfamily 4-like N-terminal" evidence="5">
    <location>
        <begin position="14"/>
        <end position="180"/>
    </location>
</feature>
<evidence type="ECO:0000256" key="1">
    <source>
        <dbReference type="ARBA" id="ARBA00021292"/>
    </source>
</evidence>
<evidence type="ECO:0000313" key="7">
    <source>
        <dbReference type="Proteomes" id="UP001611548"/>
    </source>
</evidence>
<keyword evidence="3 6" id="KW-0808">Transferase</keyword>
<evidence type="ECO:0000259" key="5">
    <source>
        <dbReference type="Pfam" id="PF13439"/>
    </source>
</evidence>
<sequence length="382" mass="42004">MPGLINHEWIERSGGAERVLDAFVDLYPDAEVLCLWNDAQDRYPGTIVRESLLARTPLRGRKAAALPLMPAVWRGVRNRGYDWVLTSSHLFAHHLSVRGLAAGRHFVYAHTPARYLWASELDGRGSSLPVRAVSPIFRRVDRRRGRDLFHVAANSAFVRDRIRRAWDVDARVIHPPVRTAELAAVADWAETLDATGRALLDTLPDTFVLGASRFVPYKRLDLVIRAGSAVGLPVVIAGCGPGERQLRAAASRAGVPVHFVIAPGDALLRALMQRALVYVFPPVEDFGIMPVEAMALGTPVVVNAVGGAAESTVEGVTGAWLRDETDASLREGVEAATTLDPQACSRHALRFGHHRFQDEIADWMGTLRADNRPSEEFLHARH</sequence>
<protein>
    <recommendedName>
        <fullName evidence="1">D-inositol 3-phosphate glycosyltransferase</fullName>
    </recommendedName>
</protein>
<accession>A0ABW7UP70</accession>
<organism evidence="6 7">
    <name type="scientific">Streptomyces pathocidini</name>
    <dbReference type="NCBI Taxonomy" id="1650571"/>
    <lineage>
        <taxon>Bacteria</taxon>
        <taxon>Bacillati</taxon>
        <taxon>Actinomycetota</taxon>
        <taxon>Actinomycetes</taxon>
        <taxon>Kitasatosporales</taxon>
        <taxon>Streptomycetaceae</taxon>
        <taxon>Streptomyces</taxon>
    </lineage>
</organism>
<dbReference type="PANTHER" id="PTHR12526">
    <property type="entry name" value="GLYCOSYLTRANSFERASE"/>
    <property type="match status" value="1"/>
</dbReference>
<comment type="caution">
    <text evidence="6">The sequence shown here is derived from an EMBL/GenBank/DDBJ whole genome shotgun (WGS) entry which is preliminary data.</text>
</comment>